<evidence type="ECO:0000256" key="1">
    <source>
        <dbReference type="SAM" id="MobiDB-lite"/>
    </source>
</evidence>
<organism evidence="2 3">
    <name type="scientific">Wolfiporia cocos (strain MD-104)</name>
    <name type="common">Brown rot fungus</name>
    <dbReference type="NCBI Taxonomy" id="742152"/>
    <lineage>
        <taxon>Eukaryota</taxon>
        <taxon>Fungi</taxon>
        <taxon>Dikarya</taxon>
        <taxon>Basidiomycota</taxon>
        <taxon>Agaricomycotina</taxon>
        <taxon>Agaricomycetes</taxon>
        <taxon>Polyporales</taxon>
        <taxon>Phaeolaceae</taxon>
        <taxon>Wolfiporia</taxon>
    </lineage>
</organism>
<dbReference type="EMBL" id="KB467832">
    <property type="protein sequence ID" value="PCH34923.1"/>
    <property type="molecule type" value="Genomic_DNA"/>
</dbReference>
<feature type="region of interest" description="Disordered" evidence="1">
    <location>
        <begin position="209"/>
        <end position="233"/>
    </location>
</feature>
<reference evidence="2 3" key="1">
    <citation type="journal article" date="2012" name="Science">
        <title>The Paleozoic origin of enzymatic lignin decomposition reconstructed from 31 fungal genomes.</title>
        <authorList>
            <person name="Floudas D."/>
            <person name="Binder M."/>
            <person name="Riley R."/>
            <person name="Barry K."/>
            <person name="Blanchette R.A."/>
            <person name="Henrissat B."/>
            <person name="Martinez A.T."/>
            <person name="Otillar R."/>
            <person name="Spatafora J.W."/>
            <person name="Yadav J.S."/>
            <person name="Aerts A."/>
            <person name="Benoit I."/>
            <person name="Boyd A."/>
            <person name="Carlson A."/>
            <person name="Copeland A."/>
            <person name="Coutinho P.M."/>
            <person name="de Vries R.P."/>
            <person name="Ferreira P."/>
            <person name="Findley K."/>
            <person name="Foster B."/>
            <person name="Gaskell J."/>
            <person name="Glotzer D."/>
            <person name="Gorecki P."/>
            <person name="Heitman J."/>
            <person name="Hesse C."/>
            <person name="Hori C."/>
            <person name="Igarashi K."/>
            <person name="Jurgens J.A."/>
            <person name="Kallen N."/>
            <person name="Kersten P."/>
            <person name="Kohler A."/>
            <person name="Kuees U."/>
            <person name="Kumar T.K.A."/>
            <person name="Kuo A."/>
            <person name="LaButti K."/>
            <person name="Larrondo L.F."/>
            <person name="Lindquist E."/>
            <person name="Ling A."/>
            <person name="Lombard V."/>
            <person name="Lucas S."/>
            <person name="Lundell T."/>
            <person name="Martin R."/>
            <person name="McLaughlin D.J."/>
            <person name="Morgenstern I."/>
            <person name="Morin E."/>
            <person name="Murat C."/>
            <person name="Nagy L.G."/>
            <person name="Nolan M."/>
            <person name="Ohm R.A."/>
            <person name="Patyshakuliyeva A."/>
            <person name="Rokas A."/>
            <person name="Ruiz-Duenas F.J."/>
            <person name="Sabat G."/>
            <person name="Salamov A."/>
            <person name="Samejima M."/>
            <person name="Schmutz J."/>
            <person name="Slot J.C."/>
            <person name="St John F."/>
            <person name="Stenlid J."/>
            <person name="Sun H."/>
            <person name="Sun S."/>
            <person name="Syed K."/>
            <person name="Tsang A."/>
            <person name="Wiebenga A."/>
            <person name="Young D."/>
            <person name="Pisabarro A."/>
            <person name="Eastwood D.C."/>
            <person name="Martin F."/>
            <person name="Cullen D."/>
            <person name="Grigoriev I.V."/>
            <person name="Hibbett D.S."/>
        </authorList>
    </citation>
    <scope>NUCLEOTIDE SEQUENCE [LARGE SCALE GENOMIC DNA]</scope>
    <source>
        <strain evidence="2 3">MD-104</strain>
    </source>
</reference>
<sequence length="325" mass="37846">MGPPGPKSVTDPRYKSKVREPGDFTSDGFKDWYMWLKLYINDNAPLLFTDSKKVGAAILMIRSPKVDSWVTAFTREHYLGSQWQISWPRFVWELHQKFNDPDLEKKAAVAAEKLTMQAGKGEEYFQELKRLLTDAKYDRENQVVHCWITSAIPKDIYTLVHQAFVATTINNKLQHGYNIQILEGYESWKQAILHTDNAMQCPRDEEKLWSHGKDTRTSDKGKECTRQEQPKTEPMEEQCANLLKWKCLSCGKMQAEQPDKKCTKTFWHQPNWWPLQANNTPTSSMQRTWQLTDGNEEPKVLSKIPQEDFVRMVSVWAKANLSQEK</sequence>
<evidence type="ECO:0000313" key="3">
    <source>
        <dbReference type="Proteomes" id="UP000218811"/>
    </source>
</evidence>
<protein>
    <submittedName>
        <fullName evidence="2">Uncharacterized protein</fullName>
    </submittedName>
</protein>
<name>A0A2H3J563_WOLCO</name>
<keyword evidence="3" id="KW-1185">Reference proteome</keyword>
<proteinExistence type="predicted"/>
<gene>
    <name evidence="2" type="ORF">WOLCODRAFT_155579</name>
</gene>
<dbReference type="STRING" id="742152.A0A2H3J563"/>
<dbReference type="Proteomes" id="UP000218811">
    <property type="component" value="Unassembled WGS sequence"/>
</dbReference>
<dbReference type="AlphaFoldDB" id="A0A2H3J563"/>
<evidence type="ECO:0000313" key="2">
    <source>
        <dbReference type="EMBL" id="PCH34923.1"/>
    </source>
</evidence>
<accession>A0A2H3J563</accession>